<dbReference type="SUPFAM" id="SSF82771">
    <property type="entry name" value="GIY-YIG endonuclease"/>
    <property type="match status" value="1"/>
</dbReference>
<comment type="caution">
    <text evidence="3">The sequence shown here is derived from an EMBL/GenBank/DDBJ whole genome shotgun (WGS) entry which is preliminary data.</text>
</comment>
<comment type="similarity">
    <text evidence="1">Belongs to the UPF0213 family.</text>
</comment>
<dbReference type="InterPro" id="IPR050190">
    <property type="entry name" value="UPF0213_domain"/>
</dbReference>
<reference evidence="3 4" key="1">
    <citation type="journal article" date="2015" name="Nature">
        <title>rRNA introns, odd ribosomes, and small enigmatic genomes across a large radiation of phyla.</title>
        <authorList>
            <person name="Brown C.T."/>
            <person name="Hug L.A."/>
            <person name="Thomas B.C."/>
            <person name="Sharon I."/>
            <person name="Castelle C.J."/>
            <person name="Singh A."/>
            <person name="Wilkins M.J."/>
            <person name="Williams K.H."/>
            <person name="Banfield J.F."/>
        </authorList>
    </citation>
    <scope>NUCLEOTIDE SEQUENCE [LARGE SCALE GENOMIC DNA]</scope>
</reference>
<proteinExistence type="inferred from homology"/>
<protein>
    <submittedName>
        <fullName evidence="3">Excinuclease ABC subunit C</fullName>
    </submittedName>
</protein>
<dbReference type="Proteomes" id="UP000034127">
    <property type="component" value="Unassembled WGS sequence"/>
</dbReference>
<gene>
    <name evidence="3" type="ORF">UR63_C0002G0021</name>
</gene>
<feature type="domain" description="GIY-YIG" evidence="2">
    <location>
        <begin position="1"/>
        <end position="77"/>
    </location>
</feature>
<evidence type="ECO:0000259" key="2">
    <source>
        <dbReference type="PROSITE" id="PS50164"/>
    </source>
</evidence>
<dbReference type="InterPro" id="IPR035901">
    <property type="entry name" value="GIY-YIG_endonuc_sf"/>
</dbReference>
<organism evidence="3 4">
    <name type="scientific">Candidatus Roizmanbacteria bacterium GW2011_GWC2_35_12</name>
    <dbReference type="NCBI Taxonomy" id="1618485"/>
    <lineage>
        <taxon>Bacteria</taxon>
        <taxon>Candidatus Roizmaniibacteriota</taxon>
    </lineage>
</organism>
<dbReference type="PROSITE" id="PS50164">
    <property type="entry name" value="GIY_YIG"/>
    <property type="match status" value="1"/>
</dbReference>
<dbReference type="Pfam" id="PF01541">
    <property type="entry name" value="GIY-YIG"/>
    <property type="match status" value="1"/>
</dbReference>
<evidence type="ECO:0000313" key="3">
    <source>
        <dbReference type="EMBL" id="KKP68446.1"/>
    </source>
</evidence>
<dbReference type="PANTHER" id="PTHR34477:SF5">
    <property type="entry name" value="BSL5627 PROTEIN"/>
    <property type="match status" value="1"/>
</dbReference>
<dbReference type="InterPro" id="IPR000305">
    <property type="entry name" value="GIY-YIG_endonuc"/>
</dbReference>
<dbReference type="PANTHER" id="PTHR34477">
    <property type="entry name" value="UPF0213 PROTEIN YHBQ"/>
    <property type="match status" value="1"/>
</dbReference>
<evidence type="ECO:0000313" key="4">
    <source>
        <dbReference type="Proteomes" id="UP000034127"/>
    </source>
</evidence>
<dbReference type="SMART" id="SM00465">
    <property type="entry name" value="GIYc"/>
    <property type="match status" value="1"/>
</dbReference>
<dbReference type="Gene3D" id="3.40.1440.10">
    <property type="entry name" value="GIY-YIG endonuclease"/>
    <property type="match status" value="1"/>
</dbReference>
<dbReference type="AlphaFoldDB" id="A0A0G0BXA2"/>
<sequence length="91" mass="10605">MFYTYVLKSVENNKLYVGFNSNLEERIKDHISKSVHTTARIGKVELVFYESFKSEIDARRREKYFKAIKGKRTLKIMLKDSLAPSSRGLGQ</sequence>
<dbReference type="EMBL" id="LBPX01000002">
    <property type="protein sequence ID" value="KKP68446.1"/>
    <property type="molecule type" value="Genomic_DNA"/>
</dbReference>
<name>A0A0G0BXA2_9BACT</name>
<evidence type="ECO:0000256" key="1">
    <source>
        <dbReference type="ARBA" id="ARBA00007435"/>
    </source>
</evidence>
<accession>A0A0G0BXA2</accession>